<dbReference type="InterPro" id="IPR004477">
    <property type="entry name" value="ComEC_N"/>
</dbReference>
<dbReference type="Pfam" id="PF00753">
    <property type="entry name" value="Lactamase_B"/>
    <property type="match status" value="1"/>
</dbReference>
<evidence type="ECO:0000256" key="1">
    <source>
        <dbReference type="ARBA" id="ARBA00004651"/>
    </source>
</evidence>
<evidence type="ECO:0000256" key="5">
    <source>
        <dbReference type="ARBA" id="ARBA00023136"/>
    </source>
</evidence>
<dbReference type="PANTHER" id="PTHR30619">
    <property type="entry name" value="DNA INTERNALIZATION/COMPETENCE PROTEIN COMEC/REC2"/>
    <property type="match status" value="1"/>
</dbReference>
<dbReference type="GO" id="GO:0030420">
    <property type="term" value="P:establishment of competence for transformation"/>
    <property type="evidence" value="ECO:0007669"/>
    <property type="project" value="InterPro"/>
</dbReference>
<protein>
    <recommendedName>
        <fullName evidence="7">Metallo-beta-lactamase domain-containing protein</fullName>
    </recommendedName>
</protein>
<dbReference type="STRING" id="319970.RV00_GL001455"/>
<gene>
    <name evidence="8" type="ORF">RV00_GL001455</name>
</gene>
<feature type="transmembrane region" description="Helical" evidence="6">
    <location>
        <begin position="378"/>
        <end position="406"/>
    </location>
</feature>
<sequence>MILPILAAIITASFVYQFNGWLLVLLSLLIIRICCMKNRKLLLLVLLCSFFVVVRTYFYVAALEAPQEKIVQQVMQVEADSLTIDGNFLTLKGKLSGKTYLVYYTLTSEAEKEQWQGPNIVDQVLLSGETQNFEPARNLNGFNQRHYYQSLGISQLLLADSISLRKQTGFHLKNLRQHLIIAIDSKYPPRLASYIKALVIGYKDSEFDEYGSLYREIGLLHLFTLSGLHIQFYLGGIHLVLKRLGLIRETRLVLLSISGGLLILLTGGSFSTIRAVMSFLIAFCCLTLQLALSKLDQWSIMLLGLVFCFPLVLWSIGAQLSLYFALILLYLSDLKLKAWQHSLLFSLCSLPLLIYSFSEWAIVGGLFTLLLFPLFEWVILPCCVVLFIGSFIPLPSFLSQLVAFLFQLVEKVLELLLIPNLTIGKPTFLLLLVLIGLVLISFDRIKADKKLYGPFLVASLLVVSIAHSEKGLVAFVDVGQGDSIFIKLPFKQETFLIDTGGRLTFQQAAWQRRKQKHSSDYQLLPLLKSLGCDQVDHLIITHNDADHMGELSHVLDEIKIKNLYLAKGSQMELRVFLTKVKQTKIHLVTRGDIIGEQLKLHVLSPTVSQGANDDSIVTYFQVNQQKFLLTGDLETTGEQKLLEHYPRLKTDFLKVGHHGSNTSTSLAFLSALAPEYGIISAGKKNRYGHPTAETISKLREQNIKIFRTDQNGMIYYQWSGITKRGEIKQLIDFPE</sequence>
<keyword evidence="5 6" id="KW-0472">Membrane</keyword>
<keyword evidence="9" id="KW-1185">Reference proteome</keyword>
<dbReference type="InterPro" id="IPR001279">
    <property type="entry name" value="Metallo-B-lactamas"/>
</dbReference>
<feature type="domain" description="Metallo-beta-lactamase" evidence="7">
    <location>
        <begin position="480"/>
        <end position="683"/>
    </location>
</feature>
<evidence type="ECO:0000256" key="6">
    <source>
        <dbReference type="SAM" id="Phobius"/>
    </source>
</evidence>
<feature type="transmembrane region" description="Helical" evidence="6">
    <location>
        <begin position="426"/>
        <end position="442"/>
    </location>
</feature>
<accession>A0A1L8SYA2</accession>
<keyword evidence="2" id="KW-1003">Cell membrane</keyword>
<feature type="transmembrane region" description="Helical" evidence="6">
    <location>
        <begin position="451"/>
        <end position="468"/>
    </location>
</feature>
<evidence type="ECO:0000313" key="8">
    <source>
        <dbReference type="EMBL" id="OJG37010.1"/>
    </source>
</evidence>
<evidence type="ECO:0000313" key="9">
    <source>
        <dbReference type="Proteomes" id="UP000183700"/>
    </source>
</evidence>
<dbReference type="Proteomes" id="UP000183700">
    <property type="component" value="Unassembled WGS sequence"/>
</dbReference>
<dbReference type="InterPro" id="IPR052159">
    <property type="entry name" value="Competence_DNA_uptake"/>
</dbReference>
<feature type="transmembrane region" description="Helical" evidence="6">
    <location>
        <begin position="219"/>
        <end position="240"/>
    </location>
</feature>
<dbReference type="RefSeq" id="WP_071861421.1">
    <property type="nucleotide sequence ID" value="NZ_JBHLVS010000012.1"/>
</dbReference>
<feature type="transmembrane region" description="Helical" evidence="6">
    <location>
        <begin position="343"/>
        <end position="371"/>
    </location>
</feature>
<evidence type="ECO:0000256" key="3">
    <source>
        <dbReference type="ARBA" id="ARBA00022692"/>
    </source>
</evidence>
<keyword evidence="4 6" id="KW-1133">Transmembrane helix</keyword>
<evidence type="ECO:0000259" key="7">
    <source>
        <dbReference type="SMART" id="SM00849"/>
    </source>
</evidence>
<dbReference type="InterPro" id="IPR004797">
    <property type="entry name" value="Competence_ComEC/Rec2"/>
</dbReference>
<dbReference type="SUPFAM" id="SSF56281">
    <property type="entry name" value="Metallo-hydrolase/oxidoreductase"/>
    <property type="match status" value="1"/>
</dbReference>
<dbReference type="NCBIfam" id="TIGR00360">
    <property type="entry name" value="ComEC_N-term"/>
    <property type="match status" value="1"/>
</dbReference>
<dbReference type="CDD" id="cd07731">
    <property type="entry name" value="ComA-like_MBL-fold"/>
    <property type="match status" value="1"/>
</dbReference>
<dbReference type="PANTHER" id="PTHR30619:SF1">
    <property type="entry name" value="RECOMBINATION PROTEIN 2"/>
    <property type="match status" value="1"/>
</dbReference>
<feature type="transmembrane region" description="Helical" evidence="6">
    <location>
        <begin position="41"/>
        <end position="60"/>
    </location>
</feature>
<dbReference type="AlphaFoldDB" id="A0A1L8SYA2"/>
<organism evidence="8 9">
    <name type="scientific">Enterococcus devriesei</name>
    <dbReference type="NCBI Taxonomy" id="319970"/>
    <lineage>
        <taxon>Bacteria</taxon>
        <taxon>Bacillati</taxon>
        <taxon>Bacillota</taxon>
        <taxon>Bacilli</taxon>
        <taxon>Lactobacillales</taxon>
        <taxon>Enterococcaceae</taxon>
        <taxon>Enterococcus</taxon>
    </lineage>
</organism>
<proteinExistence type="predicted"/>
<feature type="transmembrane region" description="Helical" evidence="6">
    <location>
        <begin position="6"/>
        <end position="29"/>
    </location>
</feature>
<dbReference type="Gene3D" id="3.60.15.10">
    <property type="entry name" value="Ribonuclease Z/Hydroxyacylglutathione hydrolase-like"/>
    <property type="match status" value="1"/>
</dbReference>
<reference evidence="8 9" key="1">
    <citation type="submission" date="2014-12" db="EMBL/GenBank/DDBJ databases">
        <title>Draft genome sequences of 29 type strains of Enterococci.</title>
        <authorList>
            <person name="Zhong Z."/>
            <person name="Sun Z."/>
            <person name="Liu W."/>
            <person name="Zhang W."/>
            <person name="Zhang H."/>
        </authorList>
    </citation>
    <scope>NUCLEOTIDE SEQUENCE [LARGE SCALE GENOMIC DNA]</scope>
    <source>
        <strain evidence="8 9">DSM 22802</strain>
    </source>
</reference>
<keyword evidence="3 6" id="KW-0812">Transmembrane</keyword>
<evidence type="ECO:0000256" key="4">
    <source>
        <dbReference type="ARBA" id="ARBA00022989"/>
    </source>
</evidence>
<name>A0A1L8SYA2_9ENTE</name>
<dbReference type="Pfam" id="PF03772">
    <property type="entry name" value="Competence"/>
    <property type="match status" value="1"/>
</dbReference>
<feature type="transmembrane region" description="Helical" evidence="6">
    <location>
        <begin position="300"/>
        <end position="331"/>
    </location>
</feature>
<dbReference type="InterPro" id="IPR035681">
    <property type="entry name" value="ComA-like_MBL"/>
</dbReference>
<dbReference type="SMART" id="SM00849">
    <property type="entry name" value="Lactamase_B"/>
    <property type="match status" value="1"/>
</dbReference>
<dbReference type="GO" id="GO:0005886">
    <property type="term" value="C:plasma membrane"/>
    <property type="evidence" value="ECO:0007669"/>
    <property type="project" value="UniProtKB-SubCell"/>
</dbReference>
<comment type="caution">
    <text evidence="8">The sequence shown here is derived from an EMBL/GenBank/DDBJ whole genome shotgun (WGS) entry which is preliminary data.</text>
</comment>
<dbReference type="NCBIfam" id="TIGR00361">
    <property type="entry name" value="ComEC_Rec2"/>
    <property type="match status" value="1"/>
</dbReference>
<evidence type="ECO:0000256" key="2">
    <source>
        <dbReference type="ARBA" id="ARBA00022475"/>
    </source>
</evidence>
<dbReference type="InterPro" id="IPR036866">
    <property type="entry name" value="RibonucZ/Hydroxyglut_hydro"/>
</dbReference>
<comment type="subcellular location">
    <subcellularLocation>
        <location evidence="1">Cell membrane</location>
        <topology evidence="1">Multi-pass membrane protein</topology>
    </subcellularLocation>
</comment>
<feature type="transmembrane region" description="Helical" evidence="6">
    <location>
        <begin position="276"/>
        <end position="293"/>
    </location>
</feature>
<dbReference type="EMBL" id="JXKM01000002">
    <property type="protein sequence ID" value="OJG37010.1"/>
    <property type="molecule type" value="Genomic_DNA"/>
</dbReference>
<feature type="transmembrane region" description="Helical" evidence="6">
    <location>
        <begin position="252"/>
        <end position="270"/>
    </location>
</feature>